<keyword evidence="4" id="KW-1134">Transmembrane beta strand</keyword>
<evidence type="ECO:0000313" key="10">
    <source>
        <dbReference type="Proteomes" id="UP000662873"/>
    </source>
</evidence>
<evidence type="ECO:0000256" key="5">
    <source>
        <dbReference type="ARBA" id="ARBA00022692"/>
    </source>
</evidence>
<dbReference type="AlphaFoldDB" id="A0A809SDW1"/>
<name>A0A809SDW1_9BACT</name>
<dbReference type="Pfam" id="PF02321">
    <property type="entry name" value="OEP"/>
    <property type="match status" value="2"/>
</dbReference>
<dbReference type="Proteomes" id="UP000662873">
    <property type="component" value="Chromosome"/>
</dbReference>
<dbReference type="KEGG" id="npy:NPRO_09790"/>
<dbReference type="Gene3D" id="1.20.1600.10">
    <property type="entry name" value="Outer membrane efflux proteins (OEP)"/>
    <property type="match status" value="1"/>
</dbReference>
<evidence type="ECO:0000256" key="6">
    <source>
        <dbReference type="ARBA" id="ARBA00023136"/>
    </source>
</evidence>
<keyword evidence="6" id="KW-0472">Membrane</keyword>
<feature type="signal peptide" evidence="8">
    <location>
        <begin position="1"/>
        <end position="17"/>
    </location>
</feature>
<keyword evidence="8" id="KW-0732">Signal</keyword>
<dbReference type="GO" id="GO:0015562">
    <property type="term" value="F:efflux transmembrane transporter activity"/>
    <property type="evidence" value="ECO:0007669"/>
    <property type="project" value="InterPro"/>
</dbReference>
<comment type="subcellular location">
    <subcellularLocation>
        <location evidence="1">Cell outer membrane</location>
    </subcellularLocation>
</comment>
<dbReference type="GO" id="GO:0015288">
    <property type="term" value="F:porin activity"/>
    <property type="evidence" value="ECO:0007669"/>
    <property type="project" value="TreeGrafter"/>
</dbReference>
<evidence type="ECO:0000256" key="3">
    <source>
        <dbReference type="ARBA" id="ARBA00022448"/>
    </source>
</evidence>
<comment type="similarity">
    <text evidence="2">Belongs to the outer membrane factor (OMF) (TC 1.B.17) family.</text>
</comment>
<organism evidence="9 10">
    <name type="scientific">Candidatus Nitrosymbiomonas proteolyticus</name>
    <dbReference type="NCBI Taxonomy" id="2608984"/>
    <lineage>
        <taxon>Bacteria</taxon>
        <taxon>Bacillati</taxon>
        <taxon>Armatimonadota</taxon>
        <taxon>Armatimonadota incertae sedis</taxon>
        <taxon>Candidatus Nitrosymbiomonas</taxon>
    </lineage>
</organism>
<dbReference type="InterPro" id="IPR003423">
    <property type="entry name" value="OMP_efflux"/>
</dbReference>
<proteinExistence type="inferred from homology"/>
<evidence type="ECO:0000256" key="2">
    <source>
        <dbReference type="ARBA" id="ARBA00007613"/>
    </source>
</evidence>
<evidence type="ECO:0000256" key="7">
    <source>
        <dbReference type="ARBA" id="ARBA00023237"/>
    </source>
</evidence>
<keyword evidence="7" id="KW-0998">Cell outer membrane</keyword>
<sequence>MKRLTLLLFLLPSWSFAQLALSEAERLARELNPIMAAANADVEAAKARAAKLTSPYRPMVDLMLYGGRTEGIAMDVGSGLEMFRGSGSGMNAMLSWKLFSGGQDATARRIGQSEIARAQARFGIAWLDLQLEVRTEFAEALRLQDEVKAVEASLESAEEIERVTRALFEAGKLPEAFVYGAAADRAKFEGLLATTRAELEGAYARIVACCGAELIGGSVGDWDVPMEVPESLEAAVEWAYSHSPEVEVLEREAEELRDRARQVEQSGLPQLTAFGVRDQIFSGTSMDARTGSQVGLTLSFPLIDGSMRRNESAEMKRMGIEADARVAAMKNTLRAEVSAEWAKWTASAALLESANARVAAADEAYRIAKLRYEEGKTIRAELSTALADQQEARVDLAKAHSYRHVSWARLRYVMGG</sequence>
<keyword evidence="5" id="KW-0812">Transmembrane</keyword>
<dbReference type="PANTHER" id="PTHR30026:SF20">
    <property type="entry name" value="OUTER MEMBRANE PROTEIN TOLC"/>
    <property type="match status" value="1"/>
</dbReference>
<dbReference type="InterPro" id="IPR051906">
    <property type="entry name" value="TolC-like"/>
</dbReference>
<dbReference type="GO" id="GO:0009279">
    <property type="term" value="C:cell outer membrane"/>
    <property type="evidence" value="ECO:0007669"/>
    <property type="project" value="UniProtKB-SubCell"/>
</dbReference>
<evidence type="ECO:0000256" key="8">
    <source>
        <dbReference type="SAM" id="SignalP"/>
    </source>
</evidence>
<dbReference type="GO" id="GO:1990281">
    <property type="term" value="C:efflux pump complex"/>
    <property type="evidence" value="ECO:0007669"/>
    <property type="project" value="TreeGrafter"/>
</dbReference>
<protein>
    <submittedName>
        <fullName evidence="9">Type I secretion outer membrane protein, TolC family</fullName>
    </submittedName>
</protein>
<gene>
    <name evidence="9" type="ORF">NPRO_09790</name>
</gene>
<evidence type="ECO:0000313" key="9">
    <source>
        <dbReference type="EMBL" id="BBO23384.1"/>
    </source>
</evidence>
<dbReference type="EMBL" id="AP021858">
    <property type="protein sequence ID" value="BBO23384.1"/>
    <property type="molecule type" value="Genomic_DNA"/>
</dbReference>
<feature type="chain" id="PRO_5035199513" evidence="8">
    <location>
        <begin position="18"/>
        <end position="416"/>
    </location>
</feature>
<accession>A0A809SDW1</accession>
<keyword evidence="3" id="KW-0813">Transport</keyword>
<reference evidence="9" key="1">
    <citation type="journal article" name="DNA Res.">
        <title>The physiological potential of anammox bacteria as revealed by their core genome structure.</title>
        <authorList>
            <person name="Okubo T."/>
            <person name="Toyoda A."/>
            <person name="Fukuhara K."/>
            <person name="Uchiyama I."/>
            <person name="Harigaya Y."/>
            <person name="Kuroiwa M."/>
            <person name="Suzuki T."/>
            <person name="Murakami Y."/>
            <person name="Suwa Y."/>
            <person name="Takami H."/>
        </authorList>
    </citation>
    <scope>NUCLEOTIDE SEQUENCE</scope>
    <source>
        <strain evidence="9">317325-2</strain>
    </source>
</reference>
<evidence type="ECO:0000256" key="1">
    <source>
        <dbReference type="ARBA" id="ARBA00004442"/>
    </source>
</evidence>
<evidence type="ECO:0000256" key="4">
    <source>
        <dbReference type="ARBA" id="ARBA00022452"/>
    </source>
</evidence>
<dbReference type="SUPFAM" id="SSF56954">
    <property type="entry name" value="Outer membrane efflux proteins (OEP)"/>
    <property type="match status" value="1"/>
</dbReference>
<dbReference type="PANTHER" id="PTHR30026">
    <property type="entry name" value="OUTER MEMBRANE PROTEIN TOLC"/>
    <property type="match status" value="1"/>
</dbReference>